<proteinExistence type="predicted"/>
<protein>
    <submittedName>
        <fullName evidence="1">Uncharacterized protein</fullName>
    </submittedName>
</protein>
<comment type="caution">
    <text evidence="1">The sequence shown here is derived from an EMBL/GenBank/DDBJ whole genome shotgun (WGS) entry which is preliminary data.</text>
</comment>
<organism evidence="1 2">
    <name type="scientific">Actinopolymorpha pittospori</name>
    <dbReference type="NCBI Taxonomy" id="648752"/>
    <lineage>
        <taxon>Bacteria</taxon>
        <taxon>Bacillati</taxon>
        <taxon>Actinomycetota</taxon>
        <taxon>Actinomycetes</taxon>
        <taxon>Propionibacteriales</taxon>
        <taxon>Actinopolymorphaceae</taxon>
        <taxon>Actinopolymorpha</taxon>
    </lineage>
</organism>
<accession>A0A927N0B0</accession>
<keyword evidence="2" id="KW-1185">Reference proteome</keyword>
<evidence type="ECO:0000313" key="2">
    <source>
        <dbReference type="Proteomes" id="UP000638648"/>
    </source>
</evidence>
<sequence>MLAGTAVEHRVKLPHRWLKGFAEVQVVAAAMAPRVELAPVEARRFLQSLRRSQGRGQTWAVPTGRGLRLTTRPSSGAVCVSGPERLHFLNAMSRYCRGLTVYGLPVSDGRLPTSSAWQLMLDDAALVVVLSLNPWTG</sequence>
<gene>
    <name evidence="1" type="ORF">HEB94_005421</name>
</gene>
<dbReference type="AlphaFoldDB" id="A0A927N0B0"/>
<dbReference type="EMBL" id="JADBEM010000001">
    <property type="protein sequence ID" value="MBE1608573.1"/>
    <property type="molecule type" value="Genomic_DNA"/>
</dbReference>
<name>A0A927N0B0_9ACTN</name>
<evidence type="ECO:0000313" key="1">
    <source>
        <dbReference type="EMBL" id="MBE1608573.1"/>
    </source>
</evidence>
<reference evidence="1" key="1">
    <citation type="submission" date="2020-10" db="EMBL/GenBank/DDBJ databases">
        <title>Sequencing the genomes of 1000 actinobacteria strains.</title>
        <authorList>
            <person name="Klenk H.-P."/>
        </authorList>
    </citation>
    <scope>NUCLEOTIDE SEQUENCE</scope>
    <source>
        <strain evidence="1">DSM 45354</strain>
    </source>
</reference>
<dbReference type="Proteomes" id="UP000638648">
    <property type="component" value="Unassembled WGS sequence"/>
</dbReference>